<feature type="transmembrane region" description="Helical" evidence="5">
    <location>
        <begin position="89"/>
        <end position="110"/>
    </location>
</feature>
<feature type="transmembrane region" description="Helical" evidence="5">
    <location>
        <begin position="365"/>
        <end position="385"/>
    </location>
</feature>
<evidence type="ECO:0000256" key="5">
    <source>
        <dbReference type="SAM" id="Phobius"/>
    </source>
</evidence>
<protein>
    <recommendedName>
        <fullName evidence="6">Amino acid permease/ SLC12A domain-containing protein</fullName>
    </recommendedName>
</protein>
<dbReference type="OrthoDB" id="10062876at2759"/>
<keyword evidence="8" id="KW-1185">Reference proteome</keyword>
<evidence type="ECO:0000256" key="4">
    <source>
        <dbReference type="ARBA" id="ARBA00023136"/>
    </source>
</evidence>
<feature type="transmembrane region" description="Helical" evidence="5">
    <location>
        <begin position="63"/>
        <end position="83"/>
    </location>
</feature>
<evidence type="ECO:0000256" key="2">
    <source>
        <dbReference type="ARBA" id="ARBA00022692"/>
    </source>
</evidence>
<dbReference type="Gene3D" id="1.20.1740.10">
    <property type="entry name" value="Amino acid/polyamine transporter I"/>
    <property type="match status" value="1"/>
</dbReference>
<dbReference type="EMBL" id="JABFAI010000026">
    <property type="protein sequence ID" value="KAF4960118.1"/>
    <property type="molecule type" value="Genomic_DNA"/>
</dbReference>
<evidence type="ECO:0000259" key="6">
    <source>
        <dbReference type="Pfam" id="PF00324"/>
    </source>
</evidence>
<comment type="subcellular location">
    <subcellularLocation>
        <location evidence="1">Membrane</location>
        <topology evidence="1">Multi-pass membrane protein</topology>
    </subcellularLocation>
</comment>
<evidence type="ECO:0000313" key="7">
    <source>
        <dbReference type="EMBL" id="KAF4960118.1"/>
    </source>
</evidence>
<dbReference type="InterPro" id="IPR004841">
    <property type="entry name" value="AA-permease/SLC12A_dom"/>
</dbReference>
<organism evidence="7 8">
    <name type="scientific">Fusarium gaditjirri</name>
    <dbReference type="NCBI Taxonomy" id="282569"/>
    <lineage>
        <taxon>Eukaryota</taxon>
        <taxon>Fungi</taxon>
        <taxon>Dikarya</taxon>
        <taxon>Ascomycota</taxon>
        <taxon>Pezizomycotina</taxon>
        <taxon>Sordariomycetes</taxon>
        <taxon>Hypocreomycetidae</taxon>
        <taxon>Hypocreales</taxon>
        <taxon>Nectriaceae</taxon>
        <taxon>Fusarium</taxon>
        <taxon>Fusarium nisikadoi species complex</taxon>
    </lineage>
</organism>
<dbReference type="PANTHER" id="PTHR43341:SF15">
    <property type="entry name" value="GENERAL AMINO ACID PERMEASE AGP2"/>
    <property type="match status" value="1"/>
</dbReference>
<evidence type="ECO:0000256" key="3">
    <source>
        <dbReference type="ARBA" id="ARBA00022989"/>
    </source>
</evidence>
<dbReference type="InterPro" id="IPR050524">
    <property type="entry name" value="APC_YAT"/>
</dbReference>
<keyword evidence="3 5" id="KW-1133">Transmembrane helix</keyword>
<dbReference type="PIRSF" id="PIRSF006060">
    <property type="entry name" value="AA_transporter"/>
    <property type="match status" value="1"/>
</dbReference>
<feature type="transmembrane region" description="Helical" evidence="5">
    <location>
        <begin position="391"/>
        <end position="417"/>
    </location>
</feature>
<comment type="caution">
    <text evidence="7">The sequence shown here is derived from an EMBL/GenBank/DDBJ whole genome shotgun (WGS) entry which is preliminary data.</text>
</comment>
<dbReference type="PANTHER" id="PTHR43341">
    <property type="entry name" value="AMINO ACID PERMEASE"/>
    <property type="match status" value="1"/>
</dbReference>
<accession>A0A8H4TL83</accession>
<feature type="transmembrane region" description="Helical" evidence="5">
    <location>
        <begin position="438"/>
        <end position="460"/>
    </location>
</feature>
<feature type="transmembrane region" description="Helical" evidence="5">
    <location>
        <begin position="170"/>
        <end position="198"/>
    </location>
</feature>
<feature type="transmembrane region" description="Helical" evidence="5">
    <location>
        <begin position="472"/>
        <end position="492"/>
    </location>
</feature>
<dbReference type="AlphaFoldDB" id="A0A8H4TL83"/>
<proteinExistence type="predicted"/>
<feature type="domain" description="Amino acid permease/ SLC12A" evidence="6">
    <location>
        <begin position="60"/>
        <end position="170"/>
    </location>
</feature>
<feature type="domain" description="Amino acid permease/ SLC12A" evidence="6">
    <location>
        <begin position="174"/>
        <end position="498"/>
    </location>
</feature>
<reference evidence="7" key="1">
    <citation type="journal article" date="2020" name="BMC Genomics">
        <title>Correction to: Identification and distribution of gene clusters required for synthesis of sphingolipid metabolism inhibitors in diverse species of the filamentous fungus Fusarium.</title>
        <authorList>
            <person name="Kim H.S."/>
            <person name="Lohmar J.M."/>
            <person name="Busman M."/>
            <person name="Brown D.W."/>
            <person name="Naumann T.A."/>
            <person name="Divon H.H."/>
            <person name="Lysoe E."/>
            <person name="Uhlig S."/>
            <person name="Proctor R.H."/>
        </authorList>
    </citation>
    <scope>NUCLEOTIDE SEQUENCE</scope>
    <source>
        <strain evidence="7">NRRL 45417</strain>
    </source>
</reference>
<gene>
    <name evidence="7" type="ORF">FGADI_1136</name>
</gene>
<reference evidence="7" key="2">
    <citation type="submission" date="2020-05" db="EMBL/GenBank/DDBJ databases">
        <authorList>
            <person name="Kim H.-S."/>
            <person name="Proctor R.H."/>
            <person name="Brown D.W."/>
        </authorList>
    </citation>
    <scope>NUCLEOTIDE SEQUENCE</scope>
    <source>
        <strain evidence="7">NRRL 45417</strain>
    </source>
</reference>
<sequence length="539" mass="59449">MDPSCLAQETSKKGGDVERVGSIDIGGVSVTKGSMPELEGDALTAAILDSINHRRLNPRHIQLTAFAGSIGAALFVAIGSGVLSGPLCLLLAFIFWVTVVFSVAQCQMEIATLFPLDGSFIRLAGRMVDPALDVAVGWNHFFAQTSYVIFEATIINTLVEYWGYDQSPAILITVWLALAKVILAAGLIFYTIVVLLGGNPLNDRFGFRYWKDPGVWAGDDAGSRLESFINAVNVAGFVMGGPEYISMIAGEARDPRRTVPRAFKTIIHRLMVFFIGDPRPLQGQNLSYPELFLFSDANGYLTNPSVISMERLQVPVLPSIVTAVLITTIVSAGNAYTFNASRSLHELALEGQAPKFLRRLNNKGVPYLAVIVVMTLACLAFLALGSTSAKVLNWILNFCTAATMLNLTVMAITWIRFSAAMKAQDIDRETFLPVRSRFQPYAGYWAFWCAFIFLWVQGYAVFLSGNWSTATFIFNYGIIALAGSIGLGWKLFKKTRFHRASEVDLASHLYFFDVLTEHYRHEREAAPQNLKDKILAKIF</sequence>
<keyword evidence="2 5" id="KW-0812">Transmembrane</keyword>
<evidence type="ECO:0000313" key="8">
    <source>
        <dbReference type="Proteomes" id="UP000604273"/>
    </source>
</evidence>
<dbReference type="Proteomes" id="UP000604273">
    <property type="component" value="Unassembled WGS sequence"/>
</dbReference>
<dbReference type="Pfam" id="PF00324">
    <property type="entry name" value="AA_permease"/>
    <property type="match status" value="2"/>
</dbReference>
<name>A0A8H4TL83_9HYPO</name>
<dbReference type="GO" id="GO:0016020">
    <property type="term" value="C:membrane"/>
    <property type="evidence" value="ECO:0007669"/>
    <property type="project" value="UniProtKB-SubCell"/>
</dbReference>
<dbReference type="GO" id="GO:0015171">
    <property type="term" value="F:amino acid transmembrane transporter activity"/>
    <property type="evidence" value="ECO:0007669"/>
    <property type="project" value="TreeGrafter"/>
</dbReference>
<keyword evidence="4 5" id="KW-0472">Membrane</keyword>
<evidence type="ECO:0000256" key="1">
    <source>
        <dbReference type="ARBA" id="ARBA00004141"/>
    </source>
</evidence>